<dbReference type="PANTHER" id="PTHR11136:SF5">
    <property type="entry name" value="FOLYLPOLYGLUTAMATE SYNTHASE, MITOCHONDRIAL"/>
    <property type="match status" value="1"/>
</dbReference>
<comment type="pathway">
    <text evidence="1">Cofactor biosynthesis; tetrahydrofolylpolyglutamate biosynthesis.</text>
</comment>
<dbReference type="InterPro" id="IPR018109">
    <property type="entry name" value="Folylpolyglutamate_synth_CS"/>
</dbReference>
<feature type="signal peptide" evidence="13">
    <location>
        <begin position="1"/>
        <end position="18"/>
    </location>
</feature>
<dbReference type="OrthoDB" id="5212574at2759"/>
<dbReference type="UniPathway" id="UPA00850"/>
<comment type="catalytic activity">
    <reaction evidence="12">
        <text>(6S)-5,6,7,8-tetrahydrofolyl-(gamma-L-Glu)(n) + L-glutamate + ATP = (6S)-5,6,7,8-tetrahydrofolyl-(gamma-L-Glu)(n+1) + ADP + phosphate + H(+)</text>
        <dbReference type="Rhea" id="RHEA:10580"/>
        <dbReference type="Rhea" id="RHEA-COMP:14738"/>
        <dbReference type="Rhea" id="RHEA-COMP:14740"/>
        <dbReference type="ChEBI" id="CHEBI:15378"/>
        <dbReference type="ChEBI" id="CHEBI:29985"/>
        <dbReference type="ChEBI" id="CHEBI:30616"/>
        <dbReference type="ChEBI" id="CHEBI:43474"/>
        <dbReference type="ChEBI" id="CHEBI:141005"/>
        <dbReference type="ChEBI" id="CHEBI:456216"/>
        <dbReference type="EC" id="6.3.2.17"/>
    </reaction>
</comment>
<feature type="chain" id="PRO_5032978776" description="tetrahydrofolate synthase" evidence="13">
    <location>
        <begin position="19"/>
        <end position="381"/>
    </location>
</feature>
<gene>
    <name evidence="14" type="ORF">PPROV_000785100</name>
</gene>
<dbReference type="PROSITE" id="PS01012">
    <property type="entry name" value="FOLYLPOLYGLU_SYNT_2"/>
    <property type="match status" value="1"/>
</dbReference>
<dbReference type="EMBL" id="BNJQ01000023">
    <property type="protein sequence ID" value="GHP09114.1"/>
    <property type="molecule type" value="Genomic_DNA"/>
</dbReference>
<accession>A0A830HPK5</accession>
<dbReference type="NCBIfam" id="TIGR01499">
    <property type="entry name" value="folC"/>
    <property type="match status" value="1"/>
</dbReference>
<organism evidence="14 15">
    <name type="scientific">Pycnococcus provasolii</name>
    <dbReference type="NCBI Taxonomy" id="41880"/>
    <lineage>
        <taxon>Eukaryota</taxon>
        <taxon>Viridiplantae</taxon>
        <taxon>Chlorophyta</taxon>
        <taxon>Pseudoscourfieldiophyceae</taxon>
        <taxon>Pseudoscourfieldiales</taxon>
        <taxon>Pycnococcaceae</taxon>
        <taxon>Pycnococcus</taxon>
    </lineage>
</organism>
<evidence type="ECO:0000256" key="9">
    <source>
        <dbReference type="ARBA" id="ARBA00022842"/>
    </source>
</evidence>
<reference evidence="14" key="1">
    <citation type="submission" date="2020-10" db="EMBL/GenBank/DDBJ databases">
        <title>Unveiling of a novel bifunctional photoreceptor, Dualchrome1, isolated from a cosmopolitan green alga.</title>
        <authorList>
            <person name="Suzuki S."/>
            <person name="Kawachi M."/>
        </authorList>
    </citation>
    <scope>NUCLEOTIDE SEQUENCE</scope>
    <source>
        <strain evidence="14">NIES 2893</strain>
    </source>
</reference>
<dbReference type="SUPFAM" id="SSF53244">
    <property type="entry name" value="MurD-like peptide ligases, peptide-binding domain"/>
    <property type="match status" value="1"/>
</dbReference>
<dbReference type="SUPFAM" id="SSF53623">
    <property type="entry name" value="MurD-like peptide ligases, catalytic domain"/>
    <property type="match status" value="1"/>
</dbReference>
<dbReference type="GO" id="GO:0005524">
    <property type="term" value="F:ATP binding"/>
    <property type="evidence" value="ECO:0007669"/>
    <property type="project" value="UniProtKB-KW"/>
</dbReference>
<dbReference type="GO" id="GO:0004326">
    <property type="term" value="F:tetrahydrofolylpolyglutamate synthase activity"/>
    <property type="evidence" value="ECO:0007669"/>
    <property type="project" value="UniProtKB-EC"/>
</dbReference>
<evidence type="ECO:0000256" key="8">
    <source>
        <dbReference type="ARBA" id="ARBA00022840"/>
    </source>
</evidence>
<dbReference type="GO" id="GO:0006730">
    <property type="term" value="P:one-carbon metabolic process"/>
    <property type="evidence" value="ECO:0007669"/>
    <property type="project" value="UniProtKB-KW"/>
</dbReference>
<dbReference type="GO" id="GO:0046872">
    <property type="term" value="F:metal ion binding"/>
    <property type="evidence" value="ECO:0007669"/>
    <property type="project" value="UniProtKB-KW"/>
</dbReference>
<evidence type="ECO:0000256" key="10">
    <source>
        <dbReference type="ARBA" id="ARBA00030592"/>
    </source>
</evidence>
<evidence type="ECO:0000313" key="15">
    <source>
        <dbReference type="Proteomes" id="UP000660262"/>
    </source>
</evidence>
<keyword evidence="7" id="KW-0547">Nucleotide-binding</keyword>
<protein>
    <recommendedName>
        <fullName evidence="3">tetrahydrofolate synthase</fullName>
        <ecNumber evidence="3">6.3.2.17</ecNumber>
    </recommendedName>
    <alternativeName>
        <fullName evidence="11">Folylpoly-gamma-glutamate synthetase</fullName>
    </alternativeName>
    <alternativeName>
        <fullName evidence="10">Tetrahydrofolylpolyglutamate synthase</fullName>
    </alternativeName>
</protein>
<dbReference type="Proteomes" id="UP000660262">
    <property type="component" value="Unassembled WGS sequence"/>
</dbReference>
<dbReference type="InterPro" id="IPR001645">
    <property type="entry name" value="Folylpolyglutamate_synth"/>
</dbReference>
<evidence type="ECO:0000256" key="5">
    <source>
        <dbReference type="ARBA" id="ARBA00022598"/>
    </source>
</evidence>
<comment type="similarity">
    <text evidence="2">Belongs to the folylpolyglutamate synthase family.</text>
</comment>
<dbReference type="GO" id="GO:0005739">
    <property type="term" value="C:mitochondrion"/>
    <property type="evidence" value="ECO:0007669"/>
    <property type="project" value="TreeGrafter"/>
</dbReference>
<comment type="caution">
    <text evidence="14">The sequence shown here is derived from an EMBL/GenBank/DDBJ whole genome shotgun (WGS) entry which is preliminary data.</text>
</comment>
<keyword evidence="4" id="KW-0554">One-carbon metabolism</keyword>
<name>A0A830HPK5_9CHLO</name>
<keyword evidence="15" id="KW-1185">Reference proteome</keyword>
<dbReference type="PANTHER" id="PTHR11136">
    <property type="entry name" value="FOLYLPOLYGLUTAMATE SYNTHASE-RELATED"/>
    <property type="match status" value="1"/>
</dbReference>
<proteinExistence type="inferred from homology"/>
<dbReference type="InterPro" id="IPR036615">
    <property type="entry name" value="Mur_ligase_C_dom_sf"/>
</dbReference>
<evidence type="ECO:0000256" key="12">
    <source>
        <dbReference type="ARBA" id="ARBA00047493"/>
    </source>
</evidence>
<sequence length="381" mass="40874">MPAYFRFMTLLALKIFDAENVDVAIFEVGLGGRLDATNVLPKPLVTAVTPLGYDHMELLGHTLGAIAREKAGIFKKGVPAFTVHQEDDAMESLRARAAELDIPLYMPPSLPDDVVVGLAGQHQRVNAALAVALCLTWEARNKHAEDVKAGDEAPSYLNEPITPEYREGLQAARWPGRAQVEDDEPDPTGVGSDLTFYLDGAHTPESIAACADWFVDVAAKAPSPTPTRVLLFNCQEERTPLALLQPLHERVAQGNVMFDRAMFVPPDSSTASLKKDGMPKDALTWQQNLGAAWQGCALGSGGTQPSSSSIAVMSTHAEAAASLASTSLPRSSPCVVPSLGEAIEALRLYARGGGDRRKKVEVLVTGSLYLVGDVLRLLKRL</sequence>
<dbReference type="GO" id="GO:0005829">
    <property type="term" value="C:cytosol"/>
    <property type="evidence" value="ECO:0007669"/>
    <property type="project" value="TreeGrafter"/>
</dbReference>
<keyword evidence="13" id="KW-0732">Signal</keyword>
<evidence type="ECO:0000313" key="14">
    <source>
        <dbReference type="EMBL" id="GHP09114.1"/>
    </source>
</evidence>
<dbReference type="Gene3D" id="3.90.190.20">
    <property type="entry name" value="Mur ligase, C-terminal domain"/>
    <property type="match status" value="1"/>
</dbReference>
<keyword evidence="6" id="KW-0479">Metal-binding</keyword>
<evidence type="ECO:0000256" key="3">
    <source>
        <dbReference type="ARBA" id="ARBA00013025"/>
    </source>
</evidence>
<evidence type="ECO:0000256" key="6">
    <source>
        <dbReference type="ARBA" id="ARBA00022723"/>
    </source>
</evidence>
<keyword evidence="5" id="KW-0436">Ligase</keyword>
<evidence type="ECO:0000256" key="13">
    <source>
        <dbReference type="SAM" id="SignalP"/>
    </source>
</evidence>
<evidence type="ECO:0000256" key="11">
    <source>
        <dbReference type="ARBA" id="ARBA00030876"/>
    </source>
</evidence>
<dbReference type="InterPro" id="IPR036565">
    <property type="entry name" value="Mur-like_cat_sf"/>
</dbReference>
<dbReference type="AlphaFoldDB" id="A0A830HPK5"/>
<keyword evidence="9" id="KW-0460">Magnesium</keyword>
<evidence type="ECO:0000256" key="7">
    <source>
        <dbReference type="ARBA" id="ARBA00022741"/>
    </source>
</evidence>
<keyword evidence="8" id="KW-0067">ATP-binding</keyword>
<dbReference type="EC" id="6.3.2.17" evidence="3"/>
<evidence type="ECO:0000256" key="2">
    <source>
        <dbReference type="ARBA" id="ARBA00008276"/>
    </source>
</evidence>
<evidence type="ECO:0000256" key="4">
    <source>
        <dbReference type="ARBA" id="ARBA00022563"/>
    </source>
</evidence>
<evidence type="ECO:0000256" key="1">
    <source>
        <dbReference type="ARBA" id="ARBA00005150"/>
    </source>
</evidence>
<dbReference type="Gene3D" id="3.40.1190.10">
    <property type="entry name" value="Mur-like, catalytic domain"/>
    <property type="match status" value="1"/>
</dbReference>